<reference evidence="2 3" key="1">
    <citation type="submission" date="2016-09" db="EMBL/GenBank/DDBJ databases">
        <title>The draft genome of Dichanthelium oligosanthes: A C3 panicoid grass species.</title>
        <authorList>
            <person name="Studer A.J."/>
            <person name="Schnable J.C."/>
            <person name="Brutnell T.P."/>
        </authorList>
    </citation>
    <scope>NUCLEOTIDE SEQUENCE [LARGE SCALE GENOMIC DNA]</scope>
    <source>
        <strain evidence="3">cv. Kellogg 1175</strain>
        <tissue evidence="2">Leaf</tissue>
    </source>
</reference>
<evidence type="ECO:0000256" key="1">
    <source>
        <dbReference type="SAM" id="MobiDB-lite"/>
    </source>
</evidence>
<sequence>MAATTNMLTNNAATQSPASSPPTKEILEKLEFIEEVTTDVDAVQEHVLAEILGRNAESEYLVKCGLAGTTHRAAFLAKVPMATYDDLKPYILRIAHGDRSPILSGAEHPVSEFLVSSGTSGGERKLIPTVKDEFDRRKLLDSLVMPVMNQ</sequence>
<name>A0A1E5WL06_9POAL</name>
<dbReference type="OrthoDB" id="679297at2759"/>
<dbReference type="PANTHER" id="PTHR31901:SF60">
    <property type="match status" value="1"/>
</dbReference>
<proteinExistence type="predicted"/>
<accession>A0A1E5WL06</accession>
<dbReference type="PANTHER" id="PTHR31901">
    <property type="entry name" value="GH3 DOMAIN-CONTAINING PROTEIN"/>
    <property type="match status" value="1"/>
</dbReference>
<dbReference type="AlphaFoldDB" id="A0A1E5WL06"/>
<dbReference type="GO" id="GO:0005737">
    <property type="term" value="C:cytoplasm"/>
    <property type="evidence" value="ECO:0007669"/>
    <property type="project" value="TreeGrafter"/>
</dbReference>
<dbReference type="GO" id="GO:0016881">
    <property type="term" value="F:acid-amino acid ligase activity"/>
    <property type="evidence" value="ECO:0007669"/>
    <property type="project" value="TreeGrafter"/>
</dbReference>
<evidence type="ECO:0000313" key="3">
    <source>
        <dbReference type="Proteomes" id="UP000095767"/>
    </source>
</evidence>
<dbReference type="InterPro" id="IPR004993">
    <property type="entry name" value="GH3"/>
</dbReference>
<evidence type="ECO:0000313" key="2">
    <source>
        <dbReference type="EMBL" id="OEL38096.1"/>
    </source>
</evidence>
<protein>
    <submittedName>
        <fullName evidence="2">Putative indole-3-acetic acid-amido synthetase GH3.8</fullName>
    </submittedName>
</protein>
<dbReference type="Proteomes" id="UP000095767">
    <property type="component" value="Unassembled WGS sequence"/>
</dbReference>
<feature type="region of interest" description="Disordered" evidence="1">
    <location>
        <begin position="1"/>
        <end position="22"/>
    </location>
</feature>
<dbReference type="STRING" id="888268.A0A1E5WL06"/>
<dbReference type="Pfam" id="PF03321">
    <property type="entry name" value="GH3"/>
    <property type="match status" value="1"/>
</dbReference>
<keyword evidence="3" id="KW-1185">Reference proteome</keyword>
<feature type="compositionally biased region" description="Low complexity" evidence="1">
    <location>
        <begin position="1"/>
        <end position="14"/>
    </location>
</feature>
<comment type="caution">
    <text evidence="2">The sequence shown here is derived from an EMBL/GenBank/DDBJ whole genome shotgun (WGS) entry which is preliminary data.</text>
</comment>
<dbReference type="EMBL" id="LWDX02003022">
    <property type="protein sequence ID" value="OEL38096.1"/>
    <property type="molecule type" value="Genomic_DNA"/>
</dbReference>
<gene>
    <name evidence="2" type="ORF">BAE44_0000885</name>
</gene>
<organism evidence="2 3">
    <name type="scientific">Dichanthelium oligosanthes</name>
    <dbReference type="NCBI Taxonomy" id="888268"/>
    <lineage>
        <taxon>Eukaryota</taxon>
        <taxon>Viridiplantae</taxon>
        <taxon>Streptophyta</taxon>
        <taxon>Embryophyta</taxon>
        <taxon>Tracheophyta</taxon>
        <taxon>Spermatophyta</taxon>
        <taxon>Magnoliopsida</taxon>
        <taxon>Liliopsida</taxon>
        <taxon>Poales</taxon>
        <taxon>Poaceae</taxon>
        <taxon>PACMAD clade</taxon>
        <taxon>Panicoideae</taxon>
        <taxon>Panicodae</taxon>
        <taxon>Paniceae</taxon>
        <taxon>Dichantheliinae</taxon>
        <taxon>Dichanthelium</taxon>
    </lineage>
</organism>